<dbReference type="EMBL" id="CP021417">
    <property type="protein sequence ID" value="WCV10796.1"/>
    <property type="molecule type" value="Genomic_DNA"/>
</dbReference>
<reference evidence="1 2" key="4">
    <citation type="journal article" date="2020" name="PLoS ONE">
        <title>Taxonomic classification of strain PO100/5 shows a broader geographic distribution and genetic markers of the recently described Corynebacterium silvaticum.</title>
        <authorList>
            <person name="Viana M.V.C."/>
            <person name="Profeta R."/>
            <person name="da Silva A.L."/>
            <person name="Hurtado R."/>
            <person name="Cerqueira J.C."/>
            <person name="Ribeiro B.F.S."/>
            <person name="Almeida M.O."/>
            <person name="Morais-Rodrigues F."/>
            <person name="Soares S.C."/>
            <person name="Oliveira M."/>
            <person name="Tavares L."/>
            <person name="Figueiredo H."/>
            <person name="Wattam A.R."/>
            <person name="Barh D."/>
            <person name="Ghosh P."/>
            <person name="Silva A."/>
            <person name="Azevedo V."/>
        </authorList>
    </citation>
    <scope>NUCLEOTIDE SEQUENCE [LARGE SCALE GENOMIC DNA]</scope>
    <source>
        <strain evidence="1 2">PO100/5</strain>
    </source>
</reference>
<organism evidence="1 2">
    <name type="scientific">Corynebacterium silvaticum</name>
    <dbReference type="NCBI Taxonomy" id="2320431"/>
    <lineage>
        <taxon>Bacteria</taxon>
        <taxon>Bacillati</taxon>
        <taxon>Actinomycetota</taxon>
        <taxon>Actinomycetes</taxon>
        <taxon>Mycobacteriales</taxon>
        <taxon>Corynebacteriaceae</taxon>
        <taxon>Corynebacterium</taxon>
    </lineage>
</organism>
<keyword evidence="1" id="KW-0067">ATP-binding</keyword>
<proteinExistence type="predicted"/>
<reference evidence="1 2" key="2">
    <citation type="journal article" date="2020" name="Antonie Van Leeuwenhoek">
        <title>Phylogenomic characterisation of a novel corynebacterial species pathogenic to animals.</title>
        <authorList>
            <person name="Moller J."/>
            <person name="Musella L."/>
            <person name="Melnikov V."/>
            <person name="Geissdorfer W."/>
            <person name="Burkovski A."/>
            <person name="Sangal V."/>
        </authorList>
    </citation>
    <scope>NUCLEOTIDE SEQUENCE [LARGE SCALE GENOMIC DNA]</scope>
    <source>
        <strain evidence="1 2">PO100/5</strain>
    </source>
</reference>
<reference evidence="1 2" key="1">
    <citation type="journal article" date="2014" name="BMC Vet. Res.">
        <title>First report of Corynebacterium pseudotuberculosis from caseous lymphadenitis lesions in Black Alentejano pig (Sus scrofa domesticus).</title>
        <authorList>
            <person name="Oliveira M."/>
            <person name="Barroco C."/>
            <person name="Mottola C."/>
            <person name="Santos R."/>
            <person name="Lemsaddek A."/>
            <person name="Tavares L."/>
            <person name="Semedo-Lemsaddek T."/>
        </authorList>
    </citation>
    <scope>NUCLEOTIDE SEQUENCE [LARGE SCALE GENOMIC DNA]</scope>
    <source>
        <strain evidence="1 2">PO100/5</strain>
    </source>
</reference>
<gene>
    <name evidence="1" type="ORF">CBE74_12515</name>
</gene>
<accession>A0ACD4PYM5</accession>
<evidence type="ECO:0000313" key="2">
    <source>
        <dbReference type="Proteomes" id="UP000195652"/>
    </source>
</evidence>
<evidence type="ECO:0000313" key="1">
    <source>
        <dbReference type="EMBL" id="WCV10796.1"/>
    </source>
</evidence>
<keyword evidence="1" id="KW-0547">Nucleotide-binding</keyword>
<protein>
    <submittedName>
        <fullName evidence="1">ATP-binding cassette domain-containing protein</fullName>
    </submittedName>
</protein>
<sequence length="560" mass="60608">MVATQPTLEFLTGIDQPSIGSRLFINIEGIKVTRSKRSILDISQLVIDQRPTLLLGVNGAGKSTLLSILGRKIKPDVGTVSNSGVVASVEQTFRPIVGFTCAEYCSYVAWLRGQSWKNARRDCASWLDFVDLSHAERQRCESLSGGERARLAISTALNSGSDTLLLDEPSAALDPLSKQKITAIYERAHWIKRPSLWLCAISSVLCLMPLSSIEASGYSQTVLGQSTLTFYIMAPATAAAVAWEMSRFQAVINLGSSAIRKIIVSRILLFSFFPTIGYLLAVLFLGNNLRFLYSITFLEMVSYSYAVGISWVAIGCTFGLILRPLIAVSLSAAAAYTWYALLPSAAPPGAVRRMVGDLIACCSLNSVLDSRAIFVAAGTVVSVALMVIGLAIGFKVRPINAMPIFITGLAFLIGSGLINSNVNAFGVIDRDRSDMVCTDDVCAWPEVSKNSVDLNAQAREIFRHIAPLEWKHYADGPATWGDVSKQNLEFSGQRSLEGVLGDYVDYIGSLELARSGSQLCGVSAQEIGIVRSTLPWNPAEQIEISKVEQRLSQALCPVQG</sequence>
<name>A0ACD4PYM5_9CORY</name>
<keyword evidence="2" id="KW-1185">Reference proteome</keyword>
<dbReference type="Proteomes" id="UP000195652">
    <property type="component" value="Chromosome"/>
</dbReference>
<reference evidence="1 2" key="3">
    <citation type="journal article" date="2020" name="Int. J. Syst. Evol. Microbiol.">
        <title>Corynebacterium silvaticum sp. nov., a unique group of NTTB corynebacteria in wild boar and roe deer.</title>
        <authorList>
            <person name="Dangel A."/>
            <person name="Berger A."/>
            <person name="Rau J."/>
            <person name="Eisenberg T."/>
            <person name="Kampfer P."/>
            <person name="Margos G."/>
            <person name="Contzen M."/>
            <person name="Busse H.J."/>
            <person name="Konrad R."/>
            <person name="Peters M."/>
            <person name="Sting R."/>
            <person name="Sing A."/>
        </authorList>
    </citation>
    <scope>NUCLEOTIDE SEQUENCE [LARGE SCALE GENOMIC DNA]</scope>
    <source>
        <strain evidence="1 2">PO100/5</strain>
    </source>
</reference>